<dbReference type="EMBL" id="CP032317">
    <property type="protein sequence ID" value="AYA36778.1"/>
    <property type="molecule type" value="Genomic_DNA"/>
</dbReference>
<dbReference type="Proteomes" id="UP000262802">
    <property type="component" value="Chromosome"/>
</dbReference>
<accession>A0A3B7QUQ8</accession>
<sequence length="174" mass="19534">MSLLAVAAASALTACESAPDYPDTPSIEFRSVTAERVTPTTGETPYNRIYVTVAYKDGDGDLGLSEEDIQTPPFNSGRYSQNYFITMFRQNSSGIYEQYIPSIPFNGRFPRMLEPNEKSQPIRGDLTYEIYKGIGFTITDPNFRPGTKIKFNIQIVDRELHESNVITTDELTLP</sequence>
<keyword evidence="2" id="KW-1185">Reference proteome</keyword>
<dbReference type="KEGG" id="hyh:D3Y59_06740"/>
<evidence type="ECO:0000313" key="1">
    <source>
        <dbReference type="EMBL" id="AYA36778.1"/>
    </source>
</evidence>
<name>A0A3B7QUQ8_9BACT</name>
<protein>
    <submittedName>
        <fullName evidence="1">Uncharacterized protein</fullName>
    </submittedName>
</protein>
<reference evidence="1 2" key="1">
    <citation type="submission" date="2018-09" db="EMBL/GenBank/DDBJ databases">
        <title>Hymenobacter medium sp. nov., isolated from R2A medium.</title>
        <authorList>
            <person name="Yingchao G."/>
        </authorList>
    </citation>
    <scope>NUCLEOTIDE SEQUENCE [LARGE SCALE GENOMIC DNA]</scope>
    <source>
        <strain evidence="2">sh-6</strain>
    </source>
</reference>
<evidence type="ECO:0000313" key="2">
    <source>
        <dbReference type="Proteomes" id="UP000262802"/>
    </source>
</evidence>
<dbReference type="AlphaFoldDB" id="A0A3B7QUQ8"/>
<organism evidence="1 2">
    <name type="scientific">Hymenobacter oligotrophus</name>
    <dbReference type="NCBI Taxonomy" id="2319843"/>
    <lineage>
        <taxon>Bacteria</taxon>
        <taxon>Pseudomonadati</taxon>
        <taxon>Bacteroidota</taxon>
        <taxon>Cytophagia</taxon>
        <taxon>Cytophagales</taxon>
        <taxon>Hymenobacteraceae</taxon>
        <taxon>Hymenobacter</taxon>
    </lineage>
</organism>
<dbReference type="OrthoDB" id="980982at2"/>
<gene>
    <name evidence="1" type="ORF">D3Y59_06740</name>
</gene>
<proteinExistence type="predicted"/>